<evidence type="ECO:0000256" key="2">
    <source>
        <dbReference type="ARBA" id="ARBA00009298"/>
    </source>
</evidence>
<evidence type="ECO:0000256" key="3">
    <source>
        <dbReference type="ARBA" id="ARBA00022475"/>
    </source>
</evidence>
<accession>D1AGI4</accession>
<evidence type="ECO:0000313" key="10">
    <source>
        <dbReference type="Proteomes" id="UP000000845"/>
    </source>
</evidence>
<organism evidence="9 10">
    <name type="scientific">Sebaldella termitidis (strain ATCC 33386 / NCTC 11300)</name>
    <dbReference type="NCBI Taxonomy" id="526218"/>
    <lineage>
        <taxon>Bacteria</taxon>
        <taxon>Fusobacteriati</taxon>
        <taxon>Fusobacteriota</taxon>
        <taxon>Fusobacteriia</taxon>
        <taxon>Fusobacteriales</taxon>
        <taxon>Leptotrichiaceae</taxon>
        <taxon>Sebaldella</taxon>
    </lineage>
</organism>
<protein>
    <submittedName>
        <fullName evidence="9">MgtC/SapB transporter</fullName>
    </submittedName>
</protein>
<dbReference type="PRINTS" id="PR01837">
    <property type="entry name" value="MGTCSAPBPROT"/>
</dbReference>
<dbReference type="Proteomes" id="UP000000845">
    <property type="component" value="Chromosome"/>
</dbReference>
<dbReference type="eggNOG" id="COG1285">
    <property type="taxonomic scope" value="Bacteria"/>
</dbReference>
<evidence type="ECO:0000259" key="8">
    <source>
        <dbReference type="Pfam" id="PF02308"/>
    </source>
</evidence>
<comment type="subcellular location">
    <subcellularLocation>
        <location evidence="1">Cell membrane</location>
        <topology evidence="1">Multi-pass membrane protein</topology>
    </subcellularLocation>
</comment>
<dbReference type="AlphaFoldDB" id="D1AGI4"/>
<feature type="transmembrane region" description="Helical" evidence="7">
    <location>
        <begin position="6"/>
        <end position="22"/>
    </location>
</feature>
<dbReference type="GO" id="GO:0005886">
    <property type="term" value="C:plasma membrane"/>
    <property type="evidence" value="ECO:0007669"/>
    <property type="project" value="UniProtKB-SubCell"/>
</dbReference>
<dbReference type="EMBL" id="CP001739">
    <property type="protein sequence ID" value="ACZ10936.1"/>
    <property type="molecule type" value="Genomic_DNA"/>
</dbReference>
<keyword evidence="3" id="KW-1003">Cell membrane</keyword>
<reference evidence="10" key="1">
    <citation type="submission" date="2009-09" db="EMBL/GenBank/DDBJ databases">
        <title>The complete chromosome of Sebaldella termitidis ATCC 33386.</title>
        <authorList>
            <consortium name="US DOE Joint Genome Institute (JGI-PGF)"/>
            <person name="Lucas S."/>
            <person name="Copeland A."/>
            <person name="Lapidus A."/>
            <person name="Glavina del Rio T."/>
            <person name="Dalin E."/>
            <person name="Tice H."/>
            <person name="Bruce D."/>
            <person name="Goodwin L."/>
            <person name="Pitluck S."/>
            <person name="Kyrpides N."/>
            <person name="Mavromatis K."/>
            <person name="Ivanova N."/>
            <person name="Mikhailova N."/>
            <person name="Sims D."/>
            <person name="Meincke L."/>
            <person name="Brettin T."/>
            <person name="Detter J.C."/>
            <person name="Han C."/>
            <person name="Larimer F."/>
            <person name="Land M."/>
            <person name="Hauser L."/>
            <person name="Markowitz V."/>
            <person name="Cheng J.F."/>
            <person name="Hugenholtz P."/>
            <person name="Woyke T."/>
            <person name="Wu D."/>
            <person name="Eisen J.A."/>
        </authorList>
    </citation>
    <scope>NUCLEOTIDE SEQUENCE [LARGE SCALE GENOMIC DNA]</scope>
    <source>
        <strain evidence="10">ATCC 33386 / NCTC 11300</strain>
    </source>
</reference>
<evidence type="ECO:0000256" key="7">
    <source>
        <dbReference type="SAM" id="Phobius"/>
    </source>
</evidence>
<proteinExistence type="inferred from homology"/>
<comment type="similarity">
    <text evidence="2">Belongs to the MgtC/SapB family.</text>
</comment>
<sequence>MYNYILRIFLAVFVGAIIGYERERRNKPAGFITHTMVCMGACLVSVMQLMIFDNMTELAMNEPALREVIKIDTGRIIAQVISGVGFLGAGTIIQNQDKVSGITTAATLWVSACLGLIIGLGFYEIALVSSVLAIFILVIMTKFERKYINQKRRIRIFRKRNYIRSVKK</sequence>
<dbReference type="HOGENOM" id="CLU_079292_1_3_0"/>
<dbReference type="KEGG" id="str:Sterm_4104"/>
<evidence type="ECO:0000256" key="5">
    <source>
        <dbReference type="ARBA" id="ARBA00022989"/>
    </source>
</evidence>
<dbReference type="PANTHER" id="PTHR33778:SF1">
    <property type="entry name" value="MAGNESIUM TRANSPORTER YHID-RELATED"/>
    <property type="match status" value="1"/>
</dbReference>
<dbReference type="Pfam" id="PF02308">
    <property type="entry name" value="MgtC"/>
    <property type="match status" value="1"/>
</dbReference>
<dbReference type="PANTHER" id="PTHR33778">
    <property type="entry name" value="PROTEIN MGTC"/>
    <property type="match status" value="1"/>
</dbReference>
<feature type="transmembrane region" description="Helical" evidence="7">
    <location>
        <begin position="100"/>
        <end position="119"/>
    </location>
</feature>
<reference evidence="9 10" key="2">
    <citation type="journal article" date="2010" name="Stand. Genomic Sci.">
        <title>Complete genome sequence of Sebaldella termitidis type strain (NCTC 11300).</title>
        <authorList>
            <person name="Harmon-Smith M."/>
            <person name="Celia L."/>
            <person name="Chertkov O."/>
            <person name="Lapidus A."/>
            <person name="Copeland A."/>
            <person name="Glavina Del Rio T."/>
            <person name="Nolan M."/>
            <person name="Lucas S."/>
            <person name="Tice H."/>
            <person name="Cheng J.F."/>
            <person name="Han C."/>
            <person name="Detter J.C."/>
            <person name="Bruce D."/>
            <person name="Goodwin L."/>
            <person name="Pitluck S."/>
            <person name="Pati A."/>
            <person name="Liolios K."/>
            <person name="Ivanova N."/>
            <person name="Mavromatis K."/>
            <person name="Mikhailova N."/>
            <person name="Chen A."/>
            <person name="Palaniappan K."/>
            <person name="Land M."/>
            <person name="Hauser L."/>
            <person name="Chang Y.J."/>
            <person name="Jeffries C.D."/>
            <person name="Brettin T."/>
            <person name="Goker M."/>
            <person name="Beck B."/>
            <person name="Bristow J."/>
            <person name="Eisen J.A."/>
            <person name="Markowitz V."/>
            <person name="Hugenholtz P."/>
            <person name="Kyrpides N.C."/>
            <person name="Klenk H.P."/>
            <person name="Chen F."/>
        </authorList>
    </citation>
    <scope>NUCLEOTIDE SEQUENCE [LARGE SCALE GENOMIC DNA]</scope>
    <source>
        <strain evidence="10">ATCC 33386 / NCTC 11300</strain>
    </source>
</reference>
<name>D1AGI4_SEBTE</name>
<keyword evidence="5 7" id="KW-1133">Transmembrane helix</keyword>
<evidence type="ECO:0000256" key="6">
    <source>
        <dbReference type="ARBA" id="ARBA00023136"/>
    </source>
</evidence>
<keyword evidence="10" id="KW-1185">Reference proteome</keyword>
<dbReference type="RefSeq" id="WP_012863511.1">
    <property type="nucleotide sequence ID" value="NC_013517.1"/>
</dbReference>
<evidence type="ECO:0000256" key="4">
    <source>
        <dbReference type="ARBA" id="ARBA00022692"/>
    </source>
</evidence>
<evidence type="ECO:0000256" key="1">
    <source>
        <dbReference type="ARBA" id="ARBA00004651"/>
    </source>
</evidence>
<dbReference type="InterPro" id="IPR003416">
    <property type="entry name" value="MgtC/SapB/SrpB/YhiD_fam"/>
</dbReference>
<feature type="domain" description="MgtC/SapB/SrpB/YhiD N-terminal" evidence="8">
    <location>
        <begin position="9"/>
        <end position="145"/>
    </location>
</feature>
<dbReference type="InterPro" id="IPR049177">
    <property type="entry name" value="MgtC_SapB_SrpB_YhiD_N"/>
</dbReference>
<feature type="transmembrane region" description="Helical" evidence="7">
    <location>
        <begin position="76"/>
        <end position="93"/>
    </location>
</feature>
<gene>
    <name evidence="9" type="ordered locus">Sterm_4104</name>
</gene>
<keyword evidence="6 7" id="KW-0472">Membrane</keyword>
<evidence type="ECO:0000313" key="9">
    <source>
        <dbReference type="EMBL" id="ACZ10936.1"/>
    </source>
</evidence>
<feature type="transmembrane region" description="Helical" evidence="7">
    <location>
        <begin position="29"/>
        <end position="51"/>
    </location>
</feature>
<keyword evidence="4 7" id="KW-0812">Transmembrane</keyword>
<dbReference type="STRING" id="526218.Sterm_4104"/>